<dbReference type="Proteomes" id="UP000034196">
    <property type="component" value="Unassembled WGS sequence"/>
</dbReference>
<dbReference type="InterPro" id="IPR050471">
    <property type="entry name" value="AB_hydrolase"/>
</dbReference>
<dbReference type="PANTHER" id="PTHR43433:SF5">
    <property type="entry name" value="AB HYDROLASE-1 DOMAIN-CONTAINING PROTEIN"/>
    <property type="match status" value="1"/>
</dbReference>
<evidence type="ECO:0000313" key="3">
    <source>
        <dbReference type="Proteomes" id="UP000034196"/>
    </source>
</evidence>
<evidence type="ECO:0000313" key="2">
    <source>
        <dbReference type="EMBL" id="OIJ68063.1"/>
    </source>
</evidence>
<dbReference type="InterPro" id="IPR029058">
    <property type="entry name" value="AB_hydrolase_fold"/>
</dbReference>
<keyword evidence="3" id="KW-1185">Reference proteome</keyword>
<dbReference type="STRING" id="1428628.WN71_009695"/>
<dbReference type="GO" id="GO:0004806">
    <property type="term" value="F:triacylglycerol lipase activity"/>
    <property type="evidence" value="ECO:0007669"/>
    <property type="project" value="TreeGrafter"/>
</dbReference>
<comment type="caution">
    <text evidence="2">The sequence shown here is derived from an EMBL/GenBank/DDBJ whole genome shotgun (WGS) entry which is preliminary data.</text>
</comment>
<dbReference type="InterPro" id="IPR000073">
    <property type="entry name" value="AB_hydrolase_1"/>
</dbReference>
<gene>
    <name evidence="2" type="ORF">WN71_009695</name>
</gene>
<name>A0A1J4NZZ4_9ACTN</name>
<protein>
    <submittedName>
        <fullName evidence="2">Alpha/beta hydrolase</fullName>
    </submittedName>
</protein>
<dbReference type="SUPFAM" id="SSF53474">
    <property type="entry name" value="alpha/beta-Hydrolases"/>
    <property type="match status" value="1"/>
</dbReference>
<dbReference type="RefSeq" id="WP_046591367.1">
    <property type="nucleotide sequence ID" value="NZ_LAVA02000019.1"/>
</dbReference>
<accession>A0A1J4NZZ4</accession>
<dbReference type="PANTHER" id="PTHR43433">
    <property type="entry name" value="HYDROLASE, ALPHA/BETA FOLD FAMILY PROTEIN"/>
    <property type="match status" value="1"/>
</dbReference>
<feature type="domain" description="AB hydrolase-1" evidence="1">
    <location>
        <begin position="24"/>
        <end position="270"/>
    </location>
</feature>
<dbReference type="Gene3D" id="3.40.50.1820">
    <property type="entry name" value="alpha/beta hydrolase"/>
    <property type="match status" value="1"/>
</dbReference>
<dbReference type="GO" id="GO:0046503">
    <property type="term" value="P:glycerolipid catabolic process"/>
    <property type="evidence" value="ECO:0007669"/>
    <property type="project" value="TreeGrafter"/>
</dbReference>
<dbReference type="Pfam" id="PF00561">
    <property type="entry name" value="Abhydrolase_1"/>
    <property type="match status" value="1"/>
</dbReference>
<dbReference type="OrthoDB" id="8957634at2"/>
<organism evidence="2 3">
    <name type="scientific">Streptomyces mangrovisoli</name>
    <dbReference type="NCBI Taxonomy" id="1428628"/>
    <lineage>
        <taxon>Bacteria</taxon>
        <taxon>Bacillati</taxon>
        <taxon>Actinomycetota</taxon>
        <taxon>Actinomycetes</taxon>
        <taxon>Kitasatosporales</taxon>
        <taxon>Streptomycetaceae</taxon>
        <taxon>Streptomyces</taxon>
    </lineage>
</organism>
<evidence type="ECO:0000259" key="1">
    <source>
        <dbReference type="Pfam" id="PF00561"/>
    </source>
</evidence>
<proteinExistence type="predicted"/>
<dbReference type="EMBL" id="LAVA02000019">
    <property type="protein sequence ID" value="OIJ68063.1"/>
    <property type="molecule type" value="Genomic_DNA"/>
</dbReference>
<dbReference type="AlphaFoldDB" id="A0A1J4NZZ4"/>
<reference evidence="2" key="1">
    <citation type="submission" date="2016-10" db="EMBL/GenBank/DDBJ databases">
        <title>Genome sequence of Streptomyces mangrovisoli MUSC 149.</title>
        <authorList>
            <person name="Lee L.-H."/>
            <person name="Ser H.-L."/>
        </authorList>
    </citation>
    <scope>NUCLEOTIDE SEQUENCE [LARGE SCALE GENOMIC DNA]</scope>
    <source>
        <strain evidence="2">MUSC 149</strain>
    </source>
</reference>
<keyword evidence="2" id="KW-0378">Hydrolase</keyword>
<sequence length="301" mass="32552">MTERFVRVDGIELCTERFGDPSDPPVLLVMGVGASMLWWEEDFCRLLARGGRSVIRYDHRDTGRSVTCEPGHPGYTAADLVDDALRVLDGYALRSAHLVGVSAGGAFAQLLALHRPERVRSLVLVSTTPAVAATEGEPELPPPTQEFMRFFAQSPAEGPPADQSEEDPAPVIEHRVAYARLLAGGRRPFDEAAVRLLVRREAERAHDVAAARNHELLPDAEAVHPPLSAVTAPTLVVHGTADPMFPFPHGEALARRIRGARLLALRDAGHGIERPDWQTLATAILAHTAPPADPARTDAAD</sequence>